<evidence type="ECO:0000313" key="2">
    <source>
        <dbReference type="EMBL" id="AFC23108.1"/>
    </source>
</evidence>
<reference evidence="2 3" key="1">
    <citation type="journal article" date="2012" name="Stand. Genomic Sci.">
        <title>Complete genome sequencing and analysis of Saprospira grandis str. Lewin, a predatory marine bacterium.</title>
        <authorList>
            <person name="Saw J.H."/>
            <person name="Yuryev A."/>
            <person name="Kanbe M."/>
            <person name="Hou S."/>
            <person name="Young A.G."/>
            <person name="Aizawa S."/>
            <person name="Alam M."/>
        </authorList>
    </citation>
    <scope>NUCLEOTIDE SEQUENCE [LARGE SCALE GENOMIC DNA]</scope>
    <source>
        <strain evidence="2 3">Lewin</strain>
    </source>
</reference>
<feature type="chain" id="PRO_5003604797" evidence="1">
    <location>
        <begin position="24"/>
        <end position="430"/>
    </location>
</feature>
<dbReference type="InterPro" id="IPR013211">
    <property type="entry name" value="LVIVD"/>
</dbReference>
<gene>
    <name evidence="2" type="ordered locus">SGRA_0369</name>
</gene>
<dbReference type="Pfam" id="PF08309">
    <property type="entry name" value="LVIVD"/>
    <property type="match status" value="2"/>
</dbReference>
<dbReference type="Proteomes" id="UP000007519">
    <property type="component" value="Chromosome"/>
</dbReference>
<keyword evidence="3" id="KW-1185">Reference proteome</keyword>
<accession>H6L8X2</accession>
<evidence type="ECO:0000256" key="1">
    <source>
        <dbReference type="SAM" id="SignalP"/>
    </source>
</evidence>
<dbReference type="KEGG" id="sgn:SGRA_0369"/>
<dbReference type="HOGENOM" id="CLU_631355_0_0_10"/>
<dbReference type="PROSITE" id="PS51257">
    <property type="entry name" value="PROKAR_LIPOPROTEIN"/>
    <property type="match status" value="1"/>
</dbReference>
<sequence length="430" mass="47155">MYLKSFFYLGLLALILGLGSCTKDQCKTTTTYIKYDPIYLNGEDYRKPLMMLPARPLKKPGKLYIYRNFLLINEQLEGIHVFDNSNPAAPVKIGFINIIGNLDMAIKGNILYADNYTDLLTIDISNWQNVQLLDRDQDVFPTYGQDAEGRSLVAYHKEEVTGKVNCSELDALAGGWGNPQLEDQGVSPVMVGSSNGSNGSNARTATAVGLGGSMARFTITGDYLYTVDEANLRVFNISQLDNPSYQGPQNIGWATIETIFPHENNLFIGSNSGMYIYSLADPAAPQLTGTFEHATACDPVYVEGNRAYVTLRGGGICDSYNNQLDVVDVSNLSDPQLITSHPMHNPHGLSLKNNLLYLCDGDEGLKIFDASDDYAIGSSLMAQDASFSAYDVIASPFDDLALVIGPDGFYQYDISNPNQLQRISSILVEE</sequence>
<feature type="signal peptide" evidence="1">
    <location>
        <begin position="1"/>
        <end position="23"/>
    </location>
</feature>
<dbReference type="AlphaFoldDB" id="H6L8X2"/>
<dbReference type="eggNOG" id="COG5276">
    <property type="taxonomic scope" value="Bacteria"/>
</dbReference>
<dbReference type="EMBL" id="CP002831">
    <property type="protein sequence ID" value="AFC23108.1"/>
    <property type="molecule type" value="Genomic_DNA"/>
</dbReference>
<keyword evidence="1" id="KW-0732">Signal</keyword>
<proteinExistence type="predicted"/>
<dbReference type="STRING" id="984262.SGRA_0369"/>
<evidence type="ECO:0000313" key="3">
    <source>
        <dbReference type="Proteomes" id="UP000007519"/>
    </source>
</evidence>
<dbReference type="SUPFAM" id="SSF101908">
    <property type="entry name" value="Putative isomerase YbhE"/>
    <property type="match status" value="1"/>
</dbReference>
<dbReference type="RefSeq" id="WP_014373355.1">
    <property type="nucleotide sequence ID" value="NC_016940.1"/>
</dbReference>
<dbReference type="OrthoDB" id="1521841at2"/>
<organism evidence="2 3">
    <name type="scientific">Saprospira grandis (strain Lewin)</name>
    <dbReference type="NCBI Taxonomy" id="984262"/>
    <lineage>
        <taxon>Bacteria</taxon>
        <taxon>Pseudomonadati</taxon>
        <taxon>Bacteroidota</taxon>
        <taxon>Saprospiria</taxon>
        <taxon>Saprospirales</taxon>
        <taxon>Saprospiraceae</taxon>
        <taxon>Saprospira</taxon>
    </lineage>
</organism>
<protein>
    <submittedName>
        <fullName evidence="2">Lvivd repeat-containing protein</fullName>
    </submittedName>
</protein>
<name>H6L8X2_SAPGL</name>